<dbReference type="Proteomes" id="UP000623842">
    <property type="component" value="Unassembled WGS sequence"/>
</dbReference>
<comment type="caution">
    <text evidence="1">The sequence shown here is derived from an EMBL/GenBank/DDBJ whole genome shotgun (WGS) entry which is preliminary data.</text>
</comment>
<name>A0A919BT45_9GAMM</name>
<sequence>MANTKKITNALLKLDRLISEIDVCDDESQKHVEQLCEVRDQITNALDE</sequence>
<dbReference type="RefSeq" id="WP_189774875.1">
    <property type="nucleotide sequence ID" value="NZ_BNCK01000016.1"/>
</dbReference>
<evidence type="ECO:0000313" key="1">
    <source>
        <dbReference type="EMBL" id="GHG07916.1"/>
    </source>
</evidence>
<reference evidence="1" key="2">
    <citation type="submission" date="2020-09" db="EMBL/GenBank/DDBJ databases">
        <authorList>
            <person name="Sun Q."/>
            <person name="Kim S."/>
        </authorList>
    </citation>
    <scope>NUCLEOTIDE SEQUENCE</scope>
    <source>
        <strain evidence="1">KCTC 42731</strain>
    </source>
</reference>
<dbReference type="EMBL" id="BNCK01000016">
    <property type="protein sequence ID" value="GHG07916.1"/>
    <property type="molecule type" value="Genomic_DNA"/>
</dbReference>
<reference evidence="1" key="1">
    <citation type="journal article" date="2014" name="Int. J. Syst. Evol. Microbiol.">
        <title>Complete genome sequence of Corynebacterium casei LMG S-19264T (=DSM 44701T), isolated from a smear-ripened cheese.</title>
        <authorList>
            <consortium name="US DOE Joint Genome Institute (JGI-PGF)"/>
            <person name="Walter F."/>
            <person name="Albersmeier A."/>
            <person name="Kalinowski J."/>
            <person name="Ruckert C."/>
        </authorList>
    </citation>
    <scope>NUCLEOTIDE SEQUENCE</scope>
    <source>
        <strain evidence="1">KCTC 42731</strain>
    </source>
</reference>
<organism evidence="1 2">
    <name type="scientific">Thalassotalea marina</name>
    <dbReference type="NCBI Taxonomy" id="1673741"/>
    <lineage>
        <taxon>Bacteria</taxon>
        <taxon>Pseudomonadati</taxon>
        <taxon>Pseudomonadota</taxon>
        <taxon>Gammaproteobacteria</taxon>
        <taxon>Alteromonadales</taxon>
        <taxon>Colwelliaceae</taxon>
        <taxon>Thalassotalea</taxon>
    </lineage>
</organism>
<accession>A0A919BT45</accession>
<keyword evidence="2" id="KW-1185">Reference proteome</keyword>
<dbReference type="AlphaFoldDB" id="A0A919BT45"/>
<protein>
    <submittedName>
        <fullName evidence="1">Uncharacterized protein</fullName>
    </submittedName>
</protein>
<gene>
    <name evidence="1" type="ORF">GCM10017161_42120</name>
</gene>
<evidence type="ECO:0000313" key="2">
    <source>
        <dbReference type="Proteomes" id="UP000623842"/>
    </source>
</evidence>
<proteinExistence type="predicted"/>